<dbReference type="Proteomes" id="UP000295565">
    <property type="component" value="Unassembled WGS sequence"/>
</dbReference>
<feature type="region of interest" description="Disordered" evidence="1">
    <location>
        <begin position="102"/>
        <end position="179"/>
    </location>
</feature>
<evidence type="ECO:0000313" key="3">
    <source>
        <dbReference type="Proteomes" id="UP000295565"/>
    </source>
</evidence>
<name>A0A4R1K1U2_9GAMM</name>
<evidence type="ECO:0000256" key="1">
    <source>
        <dbReference type="SAM" id="MobiDB-lite"/>
    </source>
</evidence>
<keyword evidence="3" id="KW-1185">Reference proteome</keyword>
<feature type="compositionally biased region" description="Low complexity" evidence="1">
    <location>
        <begin position="164"/>
        <end position="179"/>
    </location>
</feature>
<feature type="compositionally biased region" description="Polar residues" evidence="1">
    <location>
        <begin position="207"/>
        <end position="227"/>
    </location>
</feature>
<feature type="compositionally biased region" description="Basic and acidic residues" evidence="1">
    <location>
        <begin position="139"/>
        <end position="158"/>
    </location>
</feature>
<sequence length="227" mass="24790">MQAAQQVLQPIQQAANAPDDRALKQNIAQIIAEATAPMPSVRLTGALPQDGQNGADPGRAQVARSTPKESQPRDYQPRLVPALNHDEQLQDIPQQPIADNTMAQQSRRSAMLMQSQQQVQPKPEPAVTQARGTGQGTQAHDHTQPRDVSKGDGNEPHRQVQTNRRIAQAAIQAQSQARESIFSVNQAVDLSSRSLQRQLMLAAMASSPENSEQSDRSPPSRQIEQQV</sequence>
<organism evidence="2 3">
    <name type="scientific">Celerinatantimonas diazotrophica</name>
    <dbReference type="NCBI Taxonomy" id="412034"/>
    <lineage>
        <taxon>Bacteria</taxon>
        <taxon>Pseudomonadati</taxon>
        <taxon>Pseudomonadota</taxon>
        <taxon>Gammaproteobacteria</taxon>
        <taxon>Celerinatantimonadaceae</taxon>
        <taxon>Celerinatantimonas</taxon>
    </lineage>
</organism>
<dbReference type="EMBL" id="SMGD01000012">
    <property type="protein sequence ID" value="TCK57633.1"/>
    <property type="molecule type" value="Genomic_DNA"/>
</dbReference>
<comment type="caution">
    <text evidence="2">The sequence shown here is derived from an EMBL/GenBank/DDBJ whole genome shotgun (WGS) entry which is preliminary data.</text>
</comment>
<evidence type="ECO:0000313" key="2">
    <source>
        <dbReference type="EMBL" id="TCK57633.1"/>
    </source>
</evidence>
<accession>A0A4R1K1U2</accession>
<feature type="region of interest" description="Disordered" evidence="1">
    <location>
        <begin position="35"/>
        <end position="79"/>
    </location>
</feature>
<feature type="compositionally biased region" description="Basic and acidic residues" evidence="1">
    <location>
        <begin position="66"/>
        <end position="76"/>
    </location>
</feature>
<feature type="compositionally biased region" description="Polar residues" evidence="1">
    <location>
        <begin position="102"/>
        <end position="120"/>
    </location>
</feature>
<proteinExistence type="predicted"/>
<feature type="region of interest" description="Disordered" evidence="1">
    <location>
        <begin position="201"/>
        <end position="227"/>
    </location>
</feature>
<dbReference type="AlphaFoldDB" id="A0A4R1K1U2"/>
<protein>
    <submittedName>
        <fullName evidence="2">Uncharacterized protein</fullName>
    </submittedName>
</protein>
<gene>
    <name evidence="2" type="ORF">EV690_1321</name>
</gene>
<reference evidence="2 3" key="1">
    <citation type="submission" date="2019-03" db="EMBL/GenBank/DDBJ databases">
        <title>Genomic Encyclopedia of Type Strains, Phase IV (KMG-IV): sequencing the most valuable type-strain genomes for metagenomic binning, comparative biology and taxonomic classification.</title>
        <authorList>
            <person name="Goeker M."/>
        </authorList>
    </citation>
    <scope>NUCLEOTIDE SEQUENCE [LARGE SCALE GENOMIC DNA]</scope>
    <source>
        <strain evidence="2 3">DSM 18577</strain>
    </source>
</reference>